<dbReference type="VEuPathDB" id="FungiDB:FOZG_14290"/>
<dbReference type="VEuPathDB" id="FungiDB:HZS61_016242"/>
<dbReference type="VEuPathDB" id="FungiDB:FOXG_20642"/>
<gene>
    <name evidence="2" type="ORF">BFJ69_g2066</name>
</gene>
<dbReference type="AlphaFoldDB" id="A0A420NVI6"/>
<name>A0A420NVI6_FUSOX</name>
<dbReference type="VEuPathDB" id="FungiDB:FOIG_04547"/>
<organism evidence="2 3">
    <name type="scientific">Fusarium oxysporum</name>
    <name type="common">Fusarium vascular wilt</name>
    <dbReference type="NCBI Taxonomy" id="5507"/>
    <lineage>
        <taxon>Eukaryota</taxon>
        <taxon>Fungi</taxon>
        <taxon>Dikarya</taxon>
        <taxon>Ascomycota</taxon>
        <taxon>Pezizomycotina</taxon>
        <taxon>Sordariomycetes</taxon>
        <taxon>Hypocreomycetidae</taxon>
        <taxon>Hypocreales</taxon>
        <taxon>Nectriaceae</taxon>
        <taxon>Fusarium</taxon>
        <taxon>Fusarium oxysporum species complex</taxon>
    </lineage>
</organism>
<dbReference type="VEuPathDB" id="FungiDB:FOMG_19213"/>
<comment type="caution">
    <text evidence="2">The sequence shown here is derived from an EMBL/GenBank/DDBJ whole genome shotgun (WGS) entry which is preliminary data.</text>
</comment>
<protein>
    <submittedName>
        <fullName evidence="2">Uncharacterized protein</fullName>
    </submittedName>
</protein>
<sequence>MQPFRPTSDITTMDPFSILPSLVQTEIFVHLQSDISVKQVIQASPSMLWHFIAYKKSILRCIMYGILNGDTSGDLLRDALGIIYISDKASAKRYRQTEMWKTMELPDTLDLEQLEALWHIISRMIIFIEDYVSKATSECPPQAYLGIMDLLNGSGSYFKGQRLDTNAVRFSSLTGAERHRFLPAFTRHELICRIYYPLPRTSTEADAVKRQVIEISEGTELMTLLSVHQYYRNVCGALFAHCHDSWLPHRSGQPDQPLLPSETRQSTLDSATLPNTTAPSSSRHGLIFPDNICFDAKAYERGLEEHTNNFQRRLPCLGLD</sequence>
<accession>A0A420NVI6</accession>
<dbReference type="VEuPathDB" id="FungiDB:FOC4_g10002548"/>
<evidence type="ECO:0000313" key="3">
    <source>
        <dbReference type="Proteomes" id="UP000285084"/>
    </source>
</evidence>
<proteinExistence type="predicted"/>
<dbReference type="Proteomes" id="UP000285084">
    <property type="component" value="Unassembled WGS sequence"/>
</dbReference>
<evidence type="ECO:0000256" key="1">
    <source>
        <dbReference type="SAM" id="MobiDB-lite"/>
    </source>
</evidence>
<feature type="region of interest" description="Disordered" evidence="1">
    <location>
        <begin position="251"/>
        <end position="283"/>
    </location>
</feature>
<dbReference type="EMBL" id="MRCX01000010">
    <property type="protein sequence ID" value="RKK84282.1"/>
    <property type="molecule type" value="Genomic_DNA"/>
</dbReference>
<feature type="compositionally biased region" description="Polar residues" evidence="1">
    <location>
        <begin position="262"/>
        <end position="283"/>
    </location>
</feature>
<evidence type="ECO:0000313" key="2">
    <source>
        <dbReference type="EMBL" id="RKK84282.1"/>
    </source>
</evidence>
<reference evidence="2 3" key="1">
    <citation type="journal article" date="2018" name="Sci. Rep.">
        <title>Characterisation of pathogen-specific regions and novel effector candidates in Fusarium oxysporum f. sp. cepae.</title>
        <authorList>
            <person name="Armitage A.D."/>
            <person name="Taylor A."/>
            <person name="Sobczyk M.K."/>
            <person name="Baxter L."/>
            <person name="Greenfield B.P."/>
            <person name="Bates H.J."/>
            <person name="Wilson F."/>
            <person name="Jackson A.C."/>
            <person name="Ott S."/>
            <person name="Harrison R.J."/>
            <person name="Clarkson J.P."/>
        </authorList>
    </citation>
    <scope>NUCLEOTIDE SEQUENCE [LARGE SCALE GENOMIC DNA]</scope>
    <source>
        <strain evidence="2 3">Fo_A13</strain>
    </source>
</reference>
<dbReference type="VEuPathDB" id="FungiDB:FOC1_g10006306"/>